<evidence type="ECO:0000313" key="1">
    <source>
        <dbReference type="EMBL" id="KAJ5223654.1"/>
    </source>
</evidence>
<keyword evidence="2" id="KW-1185">Reference proteome</keyword>
<dbReference type="EMBL" id="JAPQKS010000006">
    <property type="protein sequence ID" value="KAJ5223654.1"/>
    <property type="molecule type" value="Genomic_DNA"/>
</dbReference>
<dbReference type="RefSeq" id="XP_058327837.1">
    <property type="nucleotide sequence ID" value="XM_058477492.1"/>
</dbReference>
<dbReference type="GeneID" id="83204795"/>
<accession>A0A9W9TIE7</accession>
<dbReference type="OrthoDB" id="4454541at2759"/>
<dbReference type="AlphaFoldDB" id="A0A9W9TIE7"/>
<reference evidence="1" key="1">
    <citation type="submission" date="2022-11" db="EMBL/GenBank/DDBJ databases">
        <authorList>
            <person name="Petersen C."/>
        </authorList>
    </citation>
    <scope>NUCLEOTIDE SEQUENCE</scope>
    <source>
        <strain evidence="1">IBT 19713</strain>
    </source>
</reference>
<evidence type="ECO:0000313" key="2">
    <source>
        <dbReference type="Proteomes" id="UP001150941"/>
    </source>
</evidence>
<comment type="caution">
    <text evidence="1">The sequence shown here is derived from an EMBL/GenBank/DDBJ whole genome shotgun (WGS) entry which is preliminary data.</text>
</comment>
<protein>
    <submittedName>
        <fullName evidence="1">Uncharacterized protein</fullName>
    </submittedName>
</protein>
<reference evidence="1" key="2">
    <citation type="journal article" date="2023" name="IMA Fungus">
        <title>Comparative genomic study of the Penicillium genus elucidates a diverse pangenome and 15 lateral gene transfer events.</title>
        <authorList>
            <person name="Petersen C."/>
            <person name="Sorensen T."/>
            <person name="Nielsen M.R."/>
            <person name="Sondergaard T.E."/>
            <person name="Sorensen J.L."/>
            <person name="Fitzpatrick D.A."/>
            <person name="Frisvad J.C."/>
            <person name="Nielsen K.L."/>
        </authorList>
    </citation>
    <scope>NUCLEOTIDE SEQUENCE</scope>
    <source>
        <strain evidence="1">IBT 19713</strain>
    </source>
</reference>
<dbReference type="Proteomes" id="UP001150941">
    <property type="component" value="Unassembled WGS sequence"/>
</dbReference>
<dbReference type="CDD" id="cd12148">
    <property type="entry name" value="fungal_TF_MHR"/>
    <property type="match status" value="1"/>
</dbReference>
<name>A0A9W9TIE7_9EURO</name>
<gene>
    <name evidence="1" type="ORF">N7468_008196</name>
</gene>
<proteinExistence type="predicted"/>
<sequence>MDAIFKGGGEELTASAPRTLRSRYNEISAGAVLGLAMRYALLMGLDRHALVPFLNSSADPSEEDLNRLRVWYNLITCNFNLMLTSGLPASTNPILSAQVARRFSSHERAQLPGDLRVTGLVELLAIVHRTCGDISGRQIHTEHLKSLNKELDEWER</sequence>
<organism evidence="1 2">
    <name type="scientific">Penicillium chermesinum</name>
    <dbReference type="NCBI Taxonomy" id="63820"/>
    <lineage>
        <taxon>Eukaryota</taxon>
        <taxon>Fungi</taxon>
        <taxon>Dikarya</taxon>
        <taxon>Ascomycota</taxon>
        <taxon>Pezizomycotina</taxon>
        <taxon>Eurotiomycetes</taxon>
        <taxon>Eurotiomycetidae</taxon>
        <taxon>Eurotiales</taxon>
        <taxon>Aspergillaceae</taxon>
        <taxon>Penicillium</taxon>
    </lineage>
</organism>